<evidence type="ECO:0000313" key="2">
    <source>
        <dbReference type="Proteomes" id="UP000694892"/>
    </source>
</evidence>
<proteinExistence type="predicted"/>
<reference evidence="2" key="1">
    <citation type="journal article" date="2016" name="Nature">
        <title>Genome evolution in the allotetraploid frog Xenopus laevis.</title>
        <authorList>
            <person name="Session A.M."/>
            <person name="Uno Y."/>
            <person name="Kwon T."/>
            <person name="Chapman J.A."/>
            <person name="Toyoda A."/>
            <person name="Takahashi S."/>
            <person name="Fukui A."/>
            <person name="Hikosaka A."/>
            <person name="Suzuki A."/>
            <person name="Kondo M."/>
            <person name="van Heeringen S.J."/>
            <person name="Quigley I."/>
            <person name="Heinz S."/>
            <person name="Ogino H."/>
            <person name="Ochi H."/>
            <person name="Hellsten U."/>
            <person name="Lyons J.B."/>
            <person name="Simakov O."/>
            <person name="Putnam N."/>
            <person name="Stites J."/>
            <person name="Kuroki Y."/>
            <person name="Tanaka T."/>
            <person name="Michiue T."/>
            <person name="Watanabe M."/>
            <person name="Bogdanovic O."/>
            <person name="Lister R."/>
            <person name="Georgiou G."/>
            <person name="Paranjpe S.S."/>
            <person name="van Kruijsbergen I."/>
            <person name="Shu S."/>
            <person name="Carlson J."/>
            <person name="Kinoshita T."/>
            <person name="Ohta Y."/>
            <person name="Mawaribuchi S."/>
            <person name="Jenkins J."/>
            <person name="Grimwood J."/>
            <person name="Schmutz J."/>
            <person name="Mitros T."/>
            <person name="Mozaffari S.V."/>
            <person name="Suzuki Y."/>
            <person name="Haramoto Y."/>
            <person name="Yamamoto T.S."/>
            <person name="Takagi C."/>
            <person name="Heald R."/>
            <person name="Miller K."/>
            <person name="Haudenschild C."/>
            <person name="Kitzman J."/>
            <person name="Nakayama T."/>
            <person name="Izutsu Y."/>
            <person name="Robert J."/>
            <person name="Fortriede J."/>
            <person name="Burns K."/>
            <person name="Lotay V."/>
            <person name="Karimi K."/>
            <person name="Yasuoka Y."/>
            <person name="Dichmann D.S."/>
            <person name="Flajnik M.F."/>
            <person name="Houston D.W."/>
            <person name="Shendure J."/>
            <person name="DuPasquier L."/>
            <person name="Vize P.D."/>
            <person name="Zorn A.M."/>
            <person name="Ito M."/>
            <person name="Marcotte E.M."/>
            <person name="Wallingford J.B."/>
            <person name="Ito Y."/>
            <person name="Asashima M."/>
            <person name="Ueno N."/>
            <person name="Matsuda Y."/>
            <person name="Veenstra G.J."/>
            <person name="Fujiyama A."/>
            <person name="Harland R.M."/>
            <person name="Taira M."/>
            <person name="Rokhsar D.S."/>
        </authorList>
    </citation>
    <scope>NUCLEOTIDE SEQUENCE [LARGE SCALE GENOMIC DNA]</scope>
    <source>
        <strain evidence="2">J</strain>
    </source>
</reference>
<name>A0A974CY96_XENLA</name>
<organism evidence="1 2">
    <name type="scientific">Xenopus laevis</name>
    <name type="common">African clawed frog</name>
    <dbReference type="NCBI Taxonomy" id="8355"/>
    <lineage>
        <taxon>Eukaryota</taxon>
        <taxon>Metazoa</taxon>
        <taxon>Chordata</taxon>
        <taxon>Craniata</taxon>
        <taxon>Vertebrata</taxon>
        <taxon>Euteleostomi</taxon>
        <taxon>Amphibia</taxon>
        <taxon>Batrachia</taxon>
        <taxon>Anura</taxon>
        <taxon>Pipoidea</taxon>
        <taxon>Pipidae</taxon>
        <taxon>Xenopodinae</taxon>
        <taxon>Xenopus</taxon>
        <taxon>Xenopus</taxon>
    </lineage>
</organism>
<evidence type="ECO:0000313" key="1">
    <source>
        <dbReference type="EMBL" id="OCT82209.1"/>
    </source>
</evidence>
<dbReference type="Proteomes" id="UP000694892">
    <property type="component" value="Chromosome 4S"/>
</dbReference>
<sequence length="90" mass="10076">MTSLFKFSMKVFKLLSSCLNSSFNSYSFICSQICFCWALMVSNSSMLCCLRSNINLLEHSCNICSHSVLNAVGMSSKEGKIWIRNPLGTM</sequence>
<accession>A0A974CY96</accession>
<protein>
    <submittedName>
        <fullName evidence="1">Uncharacterized protein</fullName>
    </submittedName>
</protein>
<dbReference type="AlphaFoldDB" id="A0A974CY96"/>
<gene>
    <name evidence="1" type="ORF">XELAEV_18024722mg</name>
</gene>
<dbReference type="EMBL" id="CM004473">
    <property type="protein sequence ID" value="OCT82209.1"/>
    <property type="molecule type" value="Genomic_DNA"/>
</dbReference>